<protein>
    <submittedName>
        <fullName evidence="2">Uncharacterized protein</fullName>
    </submittedName>
</protein>
<feature type="region of interest" description="Disordered" evidence="1">
    <location>
        <begin position="27"/>
        <end position="84"/>
    </location>
</feature>
<dbReference type="AlphaFoldDB" id="A0A1C7LQX9"/>
<reference evidence="2 3" key="1">
    <citation type="submission" date="2016-03" db="EMBL/GenBank/DDBJ databases">
        <title>Whole genome sequencing of Grifola frondosa 9006-11.</title>
        <authorList>
            <person name="Min B."/>
            <person name="Park H."/>
            <person name="Kim J.-G."/>
            <person name="Cho H."/>
            <person name="Oh Y.-L."/>
            <person name="Kong W.-S."/>
            <person name="Choi I.-G."/>
        </authorList>
    </citation>
    <scope>NUCLEOTIDE SEQUENCE [LARGE SCALE GENOMIC DNA]</scope>
    <source>
        <strain evidence="2 3">9006-11</strain>
    </source>
</reference>
<dbReference type="Proteomes" id="UP000092993">
    <property type="component" value="Unassembled WGS sequence"/>
</dbReference>
<evidence type="ECO:0000313" key="2">
    <source>
        <dbReference type="EMBL" id="OBZ67102.1"/>
    </source>
</evidence>
<dbReference type="OrthoDB" id="3182478at2759"/>
<evidence type="ECO:0000256" key="1">
    <source>
        <dbReference type="SAM" id="MobiDB-lite"/>
    </source>
</evidence>
<evidence type="ECO:0000313" key="3">
    <source>
        <dbReference type="Proteomes" id="UP000092993"/>
    </source>
</evidence>
<dbReference type="EMBL" id="LUGG01000025">
    <property type="protein sequence ID" value="OBZ67102.1"/>
    <property type="molecule type" value="Genomic_DNA"/>
</dbReference>
<dbReference type="OMA" id="MIPMTEM"/>
<feature type="compositionally biased region" description="Basic and acidic residues" evidence="1">
    <location>
        <begin position="66"/>
        <end position="84"/>
    </location>
</feature>
<organism evidence="2 3">
    <name type="scientific">Grifola frondosa</name>
    <name type="common">Maitake</name>
    <name type="synonym">Polyporus frondosus</name>
    <dbReference type="NCBI Taxonomy" id="5627"/>
    <lineage>
        <taxon>Eukaryota</taxon>
        <taxon>Fungi</taxon>
        <taxon>Dikarya</taxon>
        <taxon>Basidiomycota</taxon>
        <taxon>Agaricomycotina</taxon>
        <taxon>Agaricomycetes</taxon>
        <taxon>Polyporales</taxon>
        <taxon>Grifolaceae</taxon>
        <taxon>Grifola</taxon>
    </lineage>
</organism>
<gene>
    <name evidence="2" type="ORF">A0H81_12775</name>
</gene>
<proteinExistence type="predicted"/>
<keyword evidence="3" id="KW-1185">Reference proteome</keyword>
<feature type="compositionally biased region" description="Low complexity" evidence="1">
    <location>
        <begin position="51"/>
        <end position="65"/>
    </location>
</feature>
<accession>A0A1C7LQX9</accession>
<name>A0A1C7LQX9_GRIFR</name>
<sequence length="84" mass="9119">MIRRNPTLIAMNDTDVQQVRDLIAKRRAETEDAKRATSPAAAATADEEESTASATPAAPAALVAAEDAKRKREAMTREERLGLR</sequence>
<comment type="caution">
    <text evidence="2">The sequence shown here is derived from an EMBL/GenBank/DDBJ whole genome shotgun (WGS) entry which is preliminary data.</text>
</comment>